<keyword evidence="3" id="KW-0472">Membrane</keyword>
<feature type="region of interest" description="Disordered" evidence="2">
    <location>
        <begin position="46"/>
        <end position="65"/>
    </location>
</feature>
<feature type="region of interest" description="Disordered" evidence="2">
    <location>
        <begin position="443"/>
        <end position="497"/>
    </location>
</feature>
<dbReference type="OrthoDB" id="4588465at2759"/>
<comment type="caution">
    <text evidence="4">The sequence shown here is derived from an EMBL/GenBank/DDBJ whole genome shotgun (WGS) entry which is preliminary data.</text>
</comment>
<sequence>MAQDSPSNALASSAAGLIHDPSGGEESIGAEGHIIGTEGGLGDAVASFGGEARSGSDQAATSAGAAREHLEIPVLEGVGSTSVGHPRLPFGSKPSHSYDRTSFLSSTSHHRRPYQRPVRVVHDYLYNPDFPEWSDDDWSYHPWPPETDDEVAYTLDRIAEPPHEGMLERADPSLWRRHITESSSDEGHRMWENLMYFYDNAMTGKIRALNALVAAHRKIRHQDDHLKYLERNLTDFYEEIEQLRKELKGTEEEQARQQERIAVPESENTRPRSHPLSLETKHQQALTAMEDQIAFQDRIITKWESLGDATQAWSDADIDSPERERRFRAVEALLKRENADVTYARVQCDHLQEKYNELKEDLKEAIESAKRLKGENASLLNEAQNYKVMTAHWESQARSLTSQIEGKKVHACAEDQKCQHEIERLTAELAGLVLRVRGITFAQQSTESPTSKSTGSFASPTGRTLEEELEGHMSSSDSLSERHKGRASTGGSASPAGQTLAEELEGLQGSLDVFSEQHNEVMKGGSEMTSHLGLIHGLLLSLQQAFQDMNQGVHRQHSQVQAIKVIFDSGNAEDISATISSLERHDKGLSDVGVNAENVVAGALEEAIDVTSQFAANSLIMGPTEATSECAEKLRAIIVRLESATSGTAARDLIVFTEECLRWGVEKGMGSMSAAVNLSVIDEHGRKLRRLLEGHDLWAEEHGADEEILDHMWGKLDALEEYQKIQEALLNEYEVYRTEHLLIPLGAARSETLWRLTNSFLESHSQSRPSNQGQLSQKAVDILLDHIRELIADEELTRRRRQLQHSITQQDAQLAEAEMEITQFSSLIDRIHTQIEVLDRLREKQQPEPRTDTDFNENTELNLLNAKSASAARTAITKAASPACRHDEAICFCTLVRFLFPRIYHSTLQGACCTDGGLITPYTPLLTTDPITSIGTSISTSTTTLAGASCHGNHGHGLLASSDRIYTLICHVLTSLTWLVLLVLIQPYNMYTTAAFLLSLLLGLHSYLYRLARHAHRCLRDRQSVFPLPDELHPAHAARRAVAAAGLPAPSVIVGSALTLFLLFAWLSYVAVTVERRIWRGDNDWRLAYLRDLELGTASPTTVATTVASGGATAGQGVAGYPYPAWSPLRVDYRLLTEPMWASFESGVHRWFICGLGLGRVVGAGMGSLGLGALKKMGAVKGWFSGVAVLERRYDMGYTLAWAGLEVGY</sequence>
<feature type="transmembrane region" description="Helical" evidence="3">
    <location>
        <begin position="1052"/>
        <end position="1072"/>
    </location>
</feature>
<dbReference type="VEuPathDB" id="FungiDB:MMYC01_202079"/>
<feature type="coiled-coil region" evidence="1">
    <location>
        <begin position="341"/>
        <end position="389"/>
    </location>
</feature>
<feature type="region of interest" description="Disordered" evidence="2">
    <location>
        <begin position="77"/>
        <end position="109"/>
    </location>
</feature>
<gene>
    <name evidence="4" type="ORF">MMYC01_202079</name>
</gene>
<feature type="region of interest" description="Disordered" evidence="2">
    <location>
        <begin position="1"/>
        <end position="41"/>
    </location>
</feature>
<keyword evidence="3" id="KW-1133">Transmembrane helix</keyword>
<evidence type="ECO:0000256" key="2">
    <source>
        <dbReference type="SAM" id="MobiDB-lite"/>
    </source>
</evidence>
<feature type="transmembrane region" description="Helical" evidence="3">
    <location>
        <begin position="965"/>
        <end position="984"/>
    </location>
</feature>
<keyword evidence="3" id="KW-0812">Transmembrane</keyword>
<feature type="compositionally biased region" description="Polar residues" evidence="2">
    <location>
        <begin position="1"/>
        <end position="11"/>
    </location>
</feature>
<proteinExistence type="predicted"/>
<feature type="transmembrane region" description="Helical" evidence="3">
    <location>
        <begin position="991"/>
        <end position="1009"/>
    </location>
</feature>
<accession>A0A175WBL5</accession>
<feature type="region of interest" description="Disordered" evidence="2">
    <location>
        <begin position="249"/>
        <end position="277"/>
    </location>
</feature>
<feature type="compositionally biased region" description="Basic and acidic residues" evidence="2">
    <location>
        <begin position="249"/>
        <end position="259"/>
    </location>
</feature>
<dbReference type="EMBL" id="LCTW02000048">
    <property type="protein sequence ID" value="KXX80871.1"/>
    <property type="molecule type" value="Genomic_DNA"/>
</dbReference>
<evidence type="ECO:0000313" key="5">
    <source>
        <dbReference type="Proteomes" id="UP000078237"/>
    </source>
</evidence>
<evidence type="ECO:0000256" key="1">
    <source>
        <dbReference type="SAM" id="Coils"/>
    </source>
</evidence>
<reference evidence="4 5" key="1">
    <citation type="journal article" date="2016" name="Genome Announc.">
        <title>Genome Sequence of Madurella mycetomatis mm55, Isolated from a Human Mycetoma Case in Sudan.</title>
        <authorList>
            <person name="Smit S."/>
            <person name="Derks M.F."/>
            <person name="Bervoets S."/>
            <person name="Fahal A."/>
            <person name="van Leeuwen W."/>
            <person name="van Belkum A."/>
            <person name="van de Sande W.W."/>
        </authorList>
    </citation>
    <scope>NUCLEOTIDE SEQUENCE [LARGE SCALE GENOMIC DNA]</scope>
    <source>
        <strain evidence="5">mm55</strain>
    </source>
</reference>
<organism evidence="4 5">
    <name type="scientific">Madurella mycetomatis</name>
    <dbReference type="NCBI Taxonomy" id="100816"/>
    <lineage>
        <taxon>Eukaryota</taxon>
        <taxon>Fungi</taxon>
        <taxon>Dikarya</taxon>
        <taxon>Ascomycota</taxon>
        <taxon>Pezizomycotina</taxon>
        <taxon>Sordariomycetes</taxon>
        <taxon>Sordariomycetidae</taxon>
        <taxon>Sordariales</taxon>
        <taxon>Sordariales incertae sedis</taxon>
        <taxon>Madurella</taxon>
    </lineage>
</organism>
<evidence type="ECO:0000256" key="3">
    <source>
        <dbReference type="SAM" id="Phobius"/>
    </source>
</evidence>
<protein>
    <submittedName>
        <fullName evidence="4">Tropomyosin-2</fullName>
    </submittedName>
</protein>
<name>A0A175WBL5_9PEZI</name>
<evidence type="ECO:0000313" key="4">
    <source>
        <dbReference type="EMBL" id="KXX80871.1"/>
    </source>
</evidence>
<keyword evidence="1" id="KW-0175">Coiled coil</keyword>
<dbReference type="Proteomes" id="UP000078237">
    <property type="component" value="Unassembled WGS sequence"/>
</dbReference>
<dbReference type="STRING" id="100816.A0A175WBL5"/>
<keyword evidence="5" id="KW-1185">Reference proteome</keyword>
<feature type="compositionally biased region" description="Polar residues" evidence="2">
    <location>
        <begin position="443"/>
        <end position="462"/>
    </location>
</feature>
<dbReference type="AlphaFoldDB" id="A0A175WBL5"/>